<evidence type="ECO:0000256" key="1">
    <source>
        <dbReference type="ARBA" id="ARBA00022729"/>
    </source>
</evidence>
<evidence type="ECO:0000256" key="3">
    <source>
        <dbReference type="SAM" id="SignalP"/>
    </source>
</evidence>
<dbReference type="Gene3D" id="1.20.140.40">
    <property type="entry name" value="Invertase/pectin methylesterase inhibitor family protein"/>
    <property type="match status" value="1"/>
</dbReference>
<sequence>MVANNKLIILVLLISLLPHIIFTSASAQEFDTKAYVDSWCQETKYQKLCVRSLTPFVRSRTIQIPEELVLFALKESLNLANNTTAFLLKELANRETRTVYKNEFLRISVHRLKNISGRLSNLVEEVGRRNGFDPQTWRSTLLTEGVTLVSEFQGRRLSKLEATIKEKVKNVEETTSNALALIKHYAGARH</sequence>
<evidence type="ECO:0000313" key="5">
    <source>
        <dbReference type="EMBL" id="CAH8335191.1"/>
    </source>
</evidence>
<dbReference type="InterPro" id="IPR051955">
    <property type="entry name" value="PME_Inhibitor"/>
</dbReference>
<dbReference type="PANTHER" id="PTHR31080:SF12">
    <property type="entry name" value="PLANT INVERTASE_PECTIN METHYLESTERASE INHIBITOR"/>
    <property type="match status" value="1"/>
</dbReference>
<dbReference type="PANTHER" id="PTHR31080">
    <property type="entry name" value="PECTINESTERASE INHIBITOR-LIKE"/>
    <property type="match status" value="1"/>
</dbReference>
<feature type="chain" id="PRO_5044853920" description="Pectinesterase inhibitor domain-containing protein" evidence="3">
    <location>
        <begin position="28"/>
        <end position="190"/>
    </location>
</feature>
<dbReference type="CDD" id="cd15798">
    <property type="entry name" value="PMEI-like_3"/>
    <property type="match status" value="1"/>
</dbReference>
<accession>A0ABC8JNH0</accession>
<evidence type="ECO:0000313" key="6">
    <source>
        <dbReference type="Proteomes" id="UP001642260"/>
    </source>
</evidence>
<dbReference type="Pfam" id="PF04043">
    <property type="entry name" value="PMEI"/>
    <property type="match status" value="1"/>
</dbReference>
<dbReference type="AlphaFoldDB" id="A0ABC8JNH0"/>
<dbReference type="Proteomes" id="UP001642260">
    <property type="component" value="Unassembled WGS sequence"/>
</dbReference>
<comment type="similarity">
    <text evidence="2">Belongs to the PMEI family.</text>
</comment>
<keyword evidence="6" id="KW-1185">Reference proteome</keyword>
<gene>
    <name evidence="5" type="ORF">ERUC_LOCUS13494</name>
</gene>
<evidence type="ECO:0000259" key="4">
    <source>
        <dbReference type="SMART" id="SM00856"/>
    </source>
</evidence>
<dbReference type="SUPFAM" id="SSF101148">
    <property type="entry name" value="Plant invertase/pectin methylesterase inhibitor"/>
    <property type="match status" value="1"/>
</dbReference>
<proteinExistence type="inferred from homology"/>
<comment type="caution">
    <text evidence="5">The sequence shown here is derived from an EMBL/GenBank/DDBJ whole genome shotgun (WGS) entry which is preliminary data.</text>
</comment>
<protein>
    <recommendedName>
        <fullName evidence="4">Pectinesterase inhibitor domain-containing protein</fullName>
    </recommendedName>
</protein>
<keyword evidence="1 3" id="KW-0732">Signal</keyword>
<organism evidence="5 6">
    <name type="scientific">Eruca vesicaria subsp. sativa</name>
    <name type="common">Garden rocket</name>
    <name type="synonym">Eruca sativa</name>
    <dbReference type="NCBI Taxonomy" id="29727"/>
    <lineage>
        <taxon>Eukaryota</taxon>
        <taxon>Viridiplantae</taxon>
        <taxon>Streptophyta</taxon>
        <taxon>Embryophyta</taxon>
        <taxon>Tracheophyta</taxon>
        <taxon>Spermatophyta</taxon>
        <taxon>Magnoliopsida</taxon>
        <taxon>eudicotyledons</taxon>
        <taxon>Gunneridae</taxon>
        <taxon>Pentapetalae</taxon>
        <taxon>rosids</taxon>
        <taxon>malvids</taxon>
        <taxon>Brassicales</taxon>
        <taxon>Brassicaceae</taxon>
        <taxon>Brassiceae</taxon>
        <taxon>Eruca</taxon>
    </lineage>
</organism>
<reference evidence="5 6" key="1">
    <citation type="submission" date="2022-03" db="EMBL/GenBank/DDBJ databases">
        <authorList>
            <person name="Macdonald S."/>
            <person name="Ahmed S."/>
            <person name="Newling K."/>
        </authorList>
    </citation>
    <scope>NUCLEOTIDE SEQUENCE [LARGE SCALE GENOMIC DNA]</scope>
</reference>
<evidence type="ECO:0000256" key="2">
    <source>
        <dbReference type="ARBA" id="ARBA00038471"/>
    </source>
</evidence>
<dbReference type="InterPro" id="IPR006501">
    <property type="entry name" value="Pectinesterase_inhib_dom"/>
</dbReference>
<dbReference type="SMART" id="SM00856">
    <property type="entry name" value="PMEI"/>
    <property type="match status" value="1"/>
</dbReference>
<feature type="signal peptide" evidence="3">
    <location>
        <begin position="1"/>
        <end position="27"/>
    </location>
</feature>
<dbReference type="InterPro" id="IPR035513">
    <property type="entry name" value="Invertase/methylesterase_inhib"/>
</dbReference>
<name>A0ABC8JNH0_ERUVS</name>
<feature type="domain" description="Pectinesterase inhibitor" evidence="4">
    <location>
        <begin position="31"/>
        <end position="181"/>
    </location>
</feature>
<dbReference type="NCBIfam" id="TIGR01614">
    <property type="entry name" value="PME_inhib"/>
    <property type="match status" value="1"/>
</dbReference>
<dbReference type="EMBL" id="CAKOAT010127376">
    <property type="protein sequence ID" value="CAH8335191.1"/>
    <property type="molecule type" value="Genomic_DNA"/>
</dbReference>